<accession>A0ABW6KIF8</accession>
<protein>
    <recommendedName>
        <fullName evidence="3">IDEAL domain-containing protein</fullName>
    </recommendedName>
</protein>
<gene>
    <name evidence="1" type="ORF">ACFYKX_25570</name>
</gene>
<dbReference type="RefSeq" id="WP_389364897.1">
    <property type="nucleotide sequence ID" value="NZ_JBIACK010000021.1"/>
</dbReference>
<name>A0ABW6KIF8_9BACI</name>
<sequence>MITHFEDLSLQNLFVKNELLRLERFFYLQNTGDKEGSFHVYQNNGDRARKNTPFLHVSVKSGEIYVSSSIVANGDTKAFDKSLIRKIYDVHLAKEKEYALDPIRNRKRITEENVSLIVEELLNAKTPDKKALERLNNLIQDDIFIKD</sequence>
<organism evidence="1 2">
    <name type="scientific">Cytobacillus spartinae</name>
    <dbReference type="NCBI Taxonomy" id="3299023"/>
    <lineage>
        <taxon>Bacteria</taxon>
        <taxon>Bacillati</taxon>
        <taxon>Bacillota</taxon>
        <taxon>Bacilli</taxon>
        <taxon>Bacillales</taxon>
        <taxon>Bacillaceae</taxon>
        <taxon>Cytobacillus</taxon>
    </lineage>
</organism>
<evidence type="ECO:0000313" key="1">
    <source>
        <dbReference type="EMBL" id="MFE8703946.1"/>
    </source>
</evidence>
<proteinExistence type="predicted"/>
<reference evidence="1 2" key="1">
    <citation type="submission" date="2024-08" db="EMBL/GenBank/DDBJ databases">
        <title>Two novel Cytobacillus novel species.</title>
        <authorList>
            <person name="Liu G."/>
        </authorList>
    </citation>
    <scope>NUCLEOTIDE SEQUENCE [LARGE SCALE GENOMIC DNA]</scope>
    <source>
        <strain evidence="1 2">FJAT-54145</strain>
    </source>
</reference>
<dbReference type="Proteomes" id="UP001601059">
    <property type="component" value="Unassembled WGS sequence"/>
</dbReference>
<dbReference type="EMBL" id="JBIACK010000021">
    <property type="protein sequence ID" value="MFE8703946.1"/>
    <property type="molecule type" value="Genomic_DNA"/>
</dbReference>
<comment type="caution">
    <text evidence="1">The sequence shown here is derived from an EMBL/GenBank/DDBJ whole genome shotgun (WGS) entry which is preliminary data.</text>
</comment>
<keyword evidence="2" id="KW-1185">Reference proteome</keyword>
<evidence type="ECO:0008006" key="3">
    <source>
        <dbReference type="Google" id="ProtNLM"/>
    </source>
</evidence>
<evidence type="ECO:0000313" key="2">
    <source>
        <dbReference type="Proteomes" id="UP001601059"/>
    </source>
</evidence>